<sequence>MVHIEECSPLITYKPAEFWEGAGNQSVEWYSGGGYISSWHPGADASFSFDGTSFSIFGLKSNSSGNFTVSIDGAPQTGTAYIEDQPQYNATLFEINDLTSSMHNIVFTIEGYKPVHIDYVTWHDSDSSRKSDGDPDDDDEPNMELFQDSNHVFEYSPQNAWNTDPNNVNQFLGQSGHSTSMSDASLTLNFTGRAISLYGAVGPSQSSSYWVSLDGGSPTHFNASKSWWSCKQVLYHASNLEPGEHRLVVTNGPTPNTNERRQTTDVGSFDFDHAKVWGLVATTLASSPTPTPTPAPTSPTIPTSNSQRLLSPGVIAGIVVASLVFVVLLAAIWFLCRRNKTLWMRLQKGYMVQSQFDTSSPRPNMSNVLPTVNRPLPHGGIEPYPPGYEATSHSREGGSKDGLYVPYSGFGRQRSTSKSSSQTYTTEPSKEGYQAYATHVDEPTRNEPSRSGTILTASTLVAEAGTDGTVDEEAQGFPRKPQRWNTLRRVGTPTNSSVPSLAPIPVIDLEKAGVQRVSTKSSTRSSRRRTKDYRNSHSSRRSSSPSQVQLLGGNAFQVVEEEEHGISDEDADFYASQATASYETPLSPSRSLAITQSEIQTPVANRMFDFQDEDIPPVPLARNDSAVVASGDRVNYQPYHQSSSDTFSTLPAYSSKRASLS</sequence>
<keyword evidence="2" id="KW-0472">Membrane</keyword>
<evidence type="ECO:0000313" key="3">
    <source>
        <dbReference type="EMBL" id="KAK7451170.1"/>
    </source>
</evidence>
<keyword evidence="2" id="KW-0812">Transmembrane</keyword>
<keyword evidence="2" id="KW-1133">Transmembrane helix</keyword>
<keyword evidence="4" id="KW-1185">Reference proteome</keyword>
<evidence type="ECO:0000256" key="2">
    <source>
        <dbReference type="SAM" id="Phobius"/>
    </source>
</evidence>
<feature type="region of interest" description="Disordered" evidence="1">
    <location>
        <begin position="124"/>
        <end position="144"/>
    </location>
</feature>
<dbReference type="PANTHER" id="PTHR16861">
    <property type="entry name" value="GLYCOPROTEIN 38"/>
    <property type="match status" value="1"/>
</dbReference>
<gene>
    <name evidence="3" type="ORF">VKT23_012501</name>
</gene>
<feature type="compositionally biased region" description="Polar residues" evidence="1">
    <location>
        <begin position="638"/>
        <end position="661"/>
    </location>
</feature>
<evidence type="ECO:0008006" key="5">
    <source>
        <dbReference type="Google" id="ProtNLM"/>
    </source>
</evidence>
<feature type="compositionally biased region" description="Low complexity" evidence="1">
    <location>
        <begin position="416"/>
        <end position="426"/>
    </location>
</feature>
<feature type="region of interest" description="Disordered" evidence="1">
    <location>
        <begin position="374"/>
        <end position="432"/>
    </location>
</feature>
<feature type="transmembrane region" description="Helical" evidence="2">
    <location>
        <begin position="314"/>
        <end position="336"/>
    </location>
</feature>
<accession>A0ABR1J809</accession>
<dbReference type="EMBL" id="JBANRG010000031">
    <property type="protein sequence ID" value="KAK7451170.1"/>
    <property type="molecule type" value="Genomic_DNA"/>
</dbReference>
<evidence type="ECO:0000256" key="1">
    <source>
        <dbReference type="SAM" id="MobiDB-lite"/>
    </source>
</evidence>
<dbReference type="PANTHER" id="PTHR16861:SF4">
    <property type="entry name" value="SH3 DOMAIN PROTEIN (AFU_ORTHOLOGUE AFUA_1G13610)"/>
    <property type="match status" value="1"/>
</dbReference>
<organism evidence="3 4">
    <name type="scientific">Marasmiellus scandens</name>
    <dbReference type="NCBI Taxonomy" id="2682957"/>
    <lineage>
        <taxon>Eukaryota</taxon>
        <taxon>Fungi</taxon>
        <taxon>Dikarya</taxon>
        <taxon>Basidiomycota</taxon>
        <taxon>Agaricomycotina</taxon>
        <taxon>Agaricomycetes</taxon>
        <taxon>Agaricomycetidae</taxon>
        <taxon>Agaricales</taxon>
        <taxon>Marasmiineae</taxon>
        <taxon>Omphalotaceae</taxon>
        <taxon>Marasmiellus</taxon>
    </lineage>
</organism>
<evidence type="ECO:0000313" key="4">
    <source>
        <dbReference type="Proteomes" id="UP001498398"/>
    </source>
</evidence>
<dbReference type="Proteomes" id="UP001498398">
    <property type="component" value="Unassembled WGS sequence"/>
</dbReference>
<name>A0ABR1J809_9AGAR</name>
<reference evidence="3 4" key="1">
    <citation type="submission" date="2024-01" db="EMBL/GenBank/DDBJ databases">
        <title>A draft genome for the cacao thread blight pathogen Marasmiellus scandens.</title>
        <authorList>
            <person name="Baruah I.K."/>
            <person name="Leung J."/>
            <person name="Bukari Y."/>
            <person name="Amoako-Attah I."/>
            <person name="Meinhardt L.W."/>
            <person name="Bailey B.A."/>
            <person name="Cohen S.P."/>
        </authorList>
    </citation>
    <scope>NUCLEOTIDE SEQUENCE [LARGE SCALE GENOMIC DNA]</scope>
    <source>
        <strain evidence="3 4">GH-19</strain>
    </source>
</reference>
<feature type="region of interest" description="Disordered" evidence="1">
    <location>
        <begin position="513"/>
        <end position="550"/>
    </location>
</feature>
<proteinExistence type="predicted"/>
<feature type="compositionally biased region" description="Basic and acidic residues" evidence="1">
    <location>
        <begin position="124"/>
        <end position="133"/>
    </location>
</feature>
<protein>
    <recommendedName>
        <fullName evidence="5">Transmembrane protein</fullName>
    </recommendedName>
</protein>
<feature type="region of interest" description="Disordered" evidence="1">
    <location>
        <begin position="636"/>
        <end position="661"/>
    </location>
</feature>
<comment type="caution">
    <text evidence="3">The sequence shown here is derived from an EMBL/GenBank/DDBJ whole genome shotgun (WGS) entry which is preliminary data.</text>
</comment>
<dbReference type="Gene3D" id="2.60.120.260">
    <property type="entry name" value="Galactose-binding domain-like"/>
    <property type="match status" value="2"/>
</dbReference>